<name>A0A6G4XBJ8_9ACTN</name>
<gene>
    <name evidence="3" type="ORF">G5C65_38040</name>
</gene>
<keyword evidence="2" id="KW-1133">Transmembrane helix</keyword>
<keyword evidence="4" id="KW-1185">Reference proteome</keyword>
<dbReference type="Pfam" id="PF14030">
    <property type="entry name" value="DUF4245"/>
    <property type="match status" value="1"/>
</dbReference>
<evidence type="ECO:0000313" key="4">
    <source>
        <dbReference type="Proteomes" id="UP000477722"/>
    </source>
</evidence>
<dbReference type="EMBL" id="JAAKZZ010001081">
    <property type="protein sequence ID" value="NGO74021.1"/>
    <property type="molecule type" value="Genomic_DNA"/>
</dbReference>
<protein>
    <submittedName>
        <fullName evidence="3">DUF4245 domain-containing protein</fullName>
    </submittedName>
</protein>
<organism evidence="3 4">
    <name type="scientific">Streptomyces boncukensis</name>
    <dbReference type="NCBI Taxonomy" id="2711219"/>
    <lineage>
        <taxon>Bacteria</taxon>
        <taxon>Bacillati</taxon>
        <taxon>Actinomycetota</taxon>
        <taxon>Actinomycetes</taxon>
        <taxon>Kitasatosporales</taxon>
        <taxon>Streptomycetaceae</taxon>
        <taxon>Streptomyces</taxon>
    </lineage>
</organism>
<feature type="transmembrane region" description="Helical" evidence="2">
    <location>
        <begin position="12"/>
        <end position="33"/>
    </location>
</feature>
<evidence type="ECO:0000256" key="2">
    <source>
        <dbReference type="SAM" id="Phobius"/>
    </source>
</evidence>
<dbReference type="InterPro" id="IPR025339">
    <property type="entry name" value="DUF4245"/>
</dbReference>
<feature type="region of interest" description="Disordered" evidence="1">
    <location>
        <begin position="180"/>
        <end position="204"/>
    </location>
</feature>
<dbReference type="Proteomes" id="UP000477722">
    <property type="component" value="Unassembled WGS sequence"/>
</dbReference>
<evidence type="ECO:0000256" key="1">
    <source>
        <dbReference type="SAM" id="MobiDB-lite"/>
    </source>
</evidence>
<comment type="caution">
    <text evidence="3">The sequence shown here is derived from an EMBL/GenBank/DDBJ whole genome shotgun (WGS) entry which is preliminary data.</text>
</comment>
<keyword evidence="2" id="KW-0472">Membrane</keyword>
<reference evidence="3 4" key="1">
    <citation type="submission" date="2020-02" db="EMBL/GenBank/DDBJ databases">
        <title>Whole-genome analyses of novel actinobacteria.</title>
        <authorList>
            <person name="Sahin N."/>
            <person name="Tatar D."/>
        </authorList>
    </citation>
    <scope>NUCLEOTIDE SEQUENCE [LARGE SCALE GENOMIC DNA]</scope>
    <source>
        <strain evidence="3 4">SB3404</strain>
    </source>
</reference>
<evidence type="ECO:0000313" key="3">
    <source>
        <dbReference type="EMBL" id="NGO74021.1"/>
    </source>
</evidence>
<dbReference type="AlphaFoldDB" id="A0A6G4XBJ8"/>
<dbReference type="RefSeq" id="WP_165303644.1">
    <property type="nucleotide sequence ID" value="NZ_JAAKZZ010001081.1"/>
</dbReference>
<accession>A0A6G4XBJ8</accession>
<keyword evidence="2" id="KW-0812">Transmembrane</keyword>
<sequence length="204" mass="22084">MAADKKRGIQTVRDMVISLAVIVLAAGVIYQFIPHDEGKDPVKPVSYDIEVKSARRAAPYPVAAPEGLSKKWRATSVRYTAGQGPEGSRWHLGFMTPDDEYAAVEQSDAKRPERYVRDITQGAEKTARTERIGGTEWVRYEGAKYDALVRKPDADSKASTVVTGTAPFKQLRQLAGALEARKVQVPSTPPSTPSDKAASGQAAG</sequence>
<proteinExistence type="predicted"/>